<evidence type="ECO:0008006" key="4">
    <source>
        <dbReference type="Google" id="ProtNLM"/>
    </source>
</evidence>
<evidence type="ECO:0000313" key="3">
    <source>
        <dbReference type="Proteomes" id="UP000225199"/>
    </source>
</evidence>
<proteinExistence type="predicted"/>
<dbReference type="Proteomes" id="UP000225199">
    <property type="component" value="Unassembled WGS sequence"/>
</dbReference>
<protein>
    <recommendedName>
        <fullName evidence="4">Polysaccharide chain length determinant N-terminal domain-containing protein</fullName>
    </recommendedName>
</protein>
<accession>A0A2C6A237</accession>
<dbReference type="EMBL" id="NIRJ01000001">
    <property type="protein sequence ID" value="PHH96078.1"/>
    <property type="molecule type" value="Genomic_DNA"/>
</dbReference>
<evidence type="ECO:0000256" key="1">
    <source>
        <dbReference type="SAM" id="Phobius"/>
    </source>
</evidence>
<feature type="transmembrane region" description="Helical" evidence="1">
    <location>
        <begin position="299"/>
        <end position="320"/>
    </location>
</feature>
<sequence length="330" mass="39077">MKNNIMKKEDSFQEENEINIYEIIGVFLKNLKIFIQISVIGILLTFLYVGKLILFNKNNTIYIDYTLNYEAINSFVGDKVYYPKDAAEGILLEDKYLELLFENPELKELYEKEVKENRENITSKRNFFNNNEIIETISMKKMAKTKEEQELISPDSYRTTVRVNSKKDVNRKISNAIMQEYLKILNQYYRDNLFKYLAERKQDLEKSLPILKKQLEENSIFDKEAISTKGIVDNSYFKYHYPVQVSNIDTYYEKYKTLETEYQSIKILFDLGFDKSENFVKYDSSIIIENEKTGNIMKLLAGIFLSLCLGTLAIFIKQFLEDYKKNKEKI</sequence>
<comment type="caution">
    <text evidence="2">The sequence shown here is derived from an EMBL/GenBank/DDBJ whole genome shotgun (WGS) entry which is preliminary data.</text>
</comment>
<keyword evidence="1" id="KW-0812">Transmembrane</keyword>
<name>A0A2C6A237_FUSNP</name>
<keyword evidence="1" id="KW-1133">Transmembrane helix</keyword>
<reference evidence="2 3" key="1">
    <citation type="submission" date="2017-06" db="EMBL/GenBank/DDBJ databases">
        <title>Draft genome sequence of Fusobacterium nucleatum subsp. polymorphum KCOM 1002 (=ChDC F175).</title>
        <authorList>
            <person name="Kook J.-K."/>
            <person name="Park S.-N."/>
            <person name="Lim Y.K."/>
            <person name="Roh H."/>
        </authorList>
    </citation>
    <scope>NUCLEOTIDE SEQUENCE [LARGE SCALE GENOMIC DNA]</scope>
    <source>
        <strain evidence="3">KCOM 1002 (ChDC F175)</strain>
    </source>
</reference>
<organism evidence="2 3">
    <name type="scientific">Fusobacterium nucleatum subsp. polymorphum</name>
    <name type="common">Fusobacterium polymorphum</name>
    <dbReference type="NCBI Taxonomy" id="76857"/>
    <lineage>
        <taxon>Bacteria</taxon>
        <taxon>Fusobacteriati</taxon>
        <taxon>Fusobacteriota</taxon>
        <taxon>Fusobacteriia</taxon>
        <taxon>Fusobacteriales</taxon>
        <taxon>Fusobacteriaceae</taxon>
        <taxon>Fusobacterium</taxon>
    </lineage>
</organism>
<gene>
    <name evidence="2" type="ORF">CA840_01015</name>
</gene>
<evidence type="ECO:0000313" key="2">
    <source>
        <dbReference type="EMBL" id="PHH96078.1"/>
    </source>
</evidence>
<dbReference type="RefSeq" id="WP_098978193.1">
    <property type="nucleotide sequence ID" value="NZ_NIRJ01000001.1"/>
</dbReference>
<dbReference type="AlphaFoldDB" id="A0A2C6A237"/>
<keyword evidence="1" id="KW-0472">Membrane</keyword>
<feature type="transmembrane region" description="Helical" evidence="1">
    <location>
        <begin position="33"/>
        <end position="54"/>
    </location>
</feature>